<dbReference type="PATRIC" id="fig|1056511.3.peg.1067"/>
<dbReference type="Pfam" id="PF16448">
    <property type="entry name" value="LapD_MoxY_N"/>
    <property type="match status" value="1"/>
</dbReference>
<keyword evidence="6" id="KW-1185">Reference proteome</keyword>
<keyword evidence="1" id="KW-1133">Transmembrane helix</keyword>
<dbReference type="PANTHER" id="PTHR33121:SF79">
    <property type="entry name" value="CYCLIC DI-GMP PHOSPHODIESTERASE PDED-RELATED"/>
    <property type="match status" value="1"/>
</dbReference>
<dbReference type="AlphaFoldDB" id="L8JG94"/>
<dbReference type="Gene3D" id="3.30.70.270">
    <property type="match status" value="1"/>
</dbReference>
<feature type="signal peptide" evidence="2">
    <location>
        <begin position="1"/>
        <end position="21"/>
    </location>
</feature>
<dbReference type="Pfam" id="PF00563">
    <property type="entry name" value="EAL"/>
    <property type="match status" value="1"/>
</dbReference>
<evidence type="ECO:0000313" key="5">
    <source>
        <dbReference type="EMBL" id="ELR66539.1"/>
    </source>
</evidence>
<dbReference type="EMBL" id="AMZO01000006">
    <property type="protein sequence ID" value="ELR66539.1"/>
    <property type="molecule type" value="Genomic_DNA"/>
</dbReference>
<dbReference type="CDD" id="cd01948">
    <property type="entry name" value="EAL"/>
    <property type="match status" value="1"/>
</dbReference>
<feature type="transmembrane region" description="Helical" evidence="1">
    <location>
        <begin position="137"/>
        <end position="156"/>
    </location>
</feature>
<keyword evidence="1" id="KW-0472">Membrane</keyword>
<dbReference type="Proteomes" id="UP000011134">
    <property type="component" value="Unassembled WGS sequence"/>
</dbReference>
<dbReference type="SMART" id="SM00052">
    <property type="entry name" value="EAL"/>
    <property type="match status" value="1"/>
</dbReference>
<protein>
    <submittedName>
        <fullName evidence="5">GGDEF and EAL domain protein</fullName>
    </submittedName>
</protein>
<evidence type="ECO:0000259" key="3">
    <source>
        <dbReference type="PROSITE" id="PS50883"/>
    </source>
</evidence>
<dbReference type="Gene3D" id="3.20.20.450">
    <property type="entry name" value="EAL domain"/>
    <property type="match status" value="1"/>
</dbReference>
<dbReference type="PROSITE" id="PS50883">
    <property type="entry name" value="EAL"/>
    <property type="match status" value="1"/>
</dbReference>
<dbReference type="InterPro" id="IPR001633">
    <property type="entry name" value="EAL_dom"/>
</dbReference>
<reference evidence="5 6" key="1">
    <citation type="submission" date="2012-12" db="EMBL/GenBank/DDBJ databases">
        <title>Genome Assembly of Photobacterium sp. AK15.</title>
        <authorList>
            <person name="Khatri I."/>
            <person name="Vaidya B."/>
            <person name="Srinivas T.N.R."/>
            <person name="Subramanian S."/>
            <person name="Pinnaka A."/>
        </authorList>
    </citation>
    <scope>NUCLEOTIDE SEQUENCE [LARGE SCALE GENOMIC DNA]</scope>
    <source>
        <strain evidence="5 6">AK15</strain>
    </source>
</reference>
<dbReference type="InterPro" id="IPR000160">
    <property type="entry name" value="GGDEF_dom"/>
</dbReference>
<comment type="caution">
    <text evidence="5">The sequence shown here is derived from an EMBL/GenBank/DDBJ whole genome shotgun (WGS) entry which is preliminary data.</text>
</comment>
<dbReference type="SUPFAM" id="SSF55073">
    <property type="entry name" value="Nucleotide cyclase"/>
    <property type="match status" value="1"/>
</dbReference>
<keyword evidence="1" id="KW-0812">Transmembrane</keyword>
<feature type="domain" description="GGDEF" evidence="4">
    <location>
        <begin position="248"/>
        <end position="380"/>
    </location>
</feature>
<dbReference type="InterPro" id="IPR035919">
    <property type="entry name" value="EAL_sf"/>
</dbReference>
<dbReference type="SMART" id="SM00267">
    <property type="entry name" value="GGDEF"/>
    <property type="match status" value="1"/>
</dbReference>
<proteinExistence type="predicted"/>
<dbReference type="PROSITE" id="PS50887">
    <property type="entry name" value="GGDEF"/>
    <property type="match status" value="1"/>
</dbReference>
<dbReference type="InterPro" id="IPR050706">
    <property type="entry name" value="Cyclic-di-GMP_PDE-like"/>
</dbReference>
<dbReference type="InterPro" id="IPR032244">
    <property type="entry name" value="LapD_MoxY_N"/>
</dbReference>
<keyword evidence="2" id="KW-0732">Signal</keyword>
<evidence type="ECO:0000313" key="6">
    <source>
        <dbReference type="Proteomes" id="UP000011134"/>
    </source>
</evidence>
<feature type="chain" id="PRO_5003993200" evidence="2">
    <location>
        <begin position="22"/>
        <end position="633"/>
    </location>
</feature>
<accession>L8JG94</accession>
<dbReference type="Pfam" id="PF00990">
    <property type="entry name" value="GGDEF"/>
    <property type="match status" value="1"/>
</dbReference>
<dbReference type="RefSeq" id="WP_007463262.1">
    <property type="nucleotide sequence ID" value="NZ_AMZO01000006.1"/>
</dbReference>
<feature type="domain" description="EAL" evidence="3">
    <location>
        <begin position="389"/>
        <end position="633"/>
    </location>
</feature>
<dbReference type="InterPro" id="IPR043128">
    <property type="entry name" value="Rev_trsase/Diguanyl_cyclase"/>
</dbReference>
<evidence type="ECO:0000256" key="1">
    <source>
        <dbReference type="SAM" id="Phobius"/>
    </source>
</evidence>
<dbReference type="PANTHER" id="PTHR33121">
    <property type="entry name" value="CYCLIC DI-GMP PHOSPHODIESTERASE PDEF"/>
    <property type="match status" value="1"/>
</dbReference>
<dbReference type="InterPro" id="IPR029787">
    <property type="entry name" value="Nucleotide_cyclase"/>
</dbReference>
<dbReference type="GO" id="GO:0071111">
    <property type="term" value="F:cyclic-guanylate-specific phosphodiesterase activity"/>
    <property type="evidence" value="ECO:0007669"/>
    <property type="project" value="InterPro"/>
</dbReference>
<evidence type="ECO:0000256" key="2">
    <source>
        <dbReference type="SAM" id="SignalP"/>
    </source>
</evidence>
<sequence>MFTLLMLTVATVHFTSVHSLAAEQYHRQIRQELNTAEAVIQQQHYNHEALLTVADELISSHQWSSLIIAELTSGQTIERHNHVKDDSVPAWFVSLELFEHYTSSRTLINKQRPTTKITITFRPTIPYEQLWQTGTHFFRWILAVFIIAGACYSYLLQSPFRPLKTLISRAQKLMNNQFEAPIPLPNSSDLKAIVKVINHLTAQLEINFKVQAKEAVKLKEEAYRDPVSGLGNRNFYVSQLNSWLANSAKGGLAILKTSLIDDCYRLQGFGEGDKLVKEIAERLNEAIILSDLTLARLSFDEFALLAPTVTEDKLQSVAESMKAVVDTAHEIILPEAILSVQVGLLINTTPSDASTLLTQLDNALTKAALTPQNPIALIDEHAPHSILGKQQWKQLLLEAIDNDYFVYQFQPVSLMTTGIYQYEVFTAIKKAQQVYTASEFLGAIEDLEVGSLFDRHVIAQLINRLNANPQLGPLAINITNSSVKDPAFIRWLSKILEKNQILSDRLFFELPEESFVRSPDSTGLLCSAIRFYKFKFGVDNYGRHFKSLDYLKEFRPDYVKIDFAYTNQLNDQIRASVLSSISRTAYSLNIMTIATRVETQTQLDRLSELFVSGFQGFIIEQQCMEREAAASYI</sequence>
<evidence type="ECO:0000259" key="4">
    <source>
        <dbReference type="PROSITE" id="PS50887"/>
    </source>
</evidence>
<name>L8JG94_9GAMM</name>
<gene>
    <name evidence="5" type="ORF">C942_04237</name>
</gene>
<organism evidence="5 6">
    <name type="scientific">Photobacterium marinum</name>
    <dbReference type="NCBI Taxonomy" id="1056511"/>
    <lineage>
        <taxon>Bacteria</taxon>
        <taxon>Pseudomonadati</taxon>
        <taxon>Pseudomonadota</taxon>
        <taxon>Gammaproteobacteria</taxon>
        <taxon>Vibrionales</taxon>
        <taxon>Vibrionaceae</taxon>
        <taxon>Photobacterium</taxon>
    </lineage>
</organism>
<dbReference type="SUPFAM" id="SSF141868">
    <property type="entry name" value="EAL domain-like"/>
    <property type="match status" value="1"/>
</dbReference>